<keyword evidence="1" id="KW-0472">Membrane</keyword>
<accession>A0A8T5UTE0</accession>
<dbReference type="EMBL" id="JAIOUQ010000003">
    <property type="protein sequence ID" value="MBZ2165236.1"/>
    <property type="molecule type" value="Genomic_DNA"/>
</dbReference>
<proteinExistence type="predicted"/>
<dbReference type="Pfam" id="PF13197">
    <property type="entry name" value="DUF4013"/>
    <property type="match status" value="1"/>
</dbReference>
<dbReference type="RefSeq" id="WP_223790855.1">
    <property type="nucleotide sequence ID" value="NZ_JAIOUQ010000003.1"/>
</dbReference>
<evidence type="ECO:0000313" key="2">
    <source>
        <dbReference type="EMBL" id="MBZ2165236.1"/>
    </source>
</evidence>
<dbReference type="Proteomes" id="UP000825933">
    <property type="component" value="Unassembled WGS sequence"/>
</dbReference>
<evidence type="ECO:0000256" key="1">
    <source>
        <dbReference type="SAM" id="Phobius"/>
    </source>
</evidence>
<keyword evidence="3" id="KW-1185">Reference proteome</keyword>
<feature type="transmembrane region" description="Helical" evidence="1">
    <location>
        <begin position="212"/>
        <end position="237"/>
    </location>
</feature>
<dbReference type="InterPro" id="IPR025098">
    <property type="entry name" value="DUF4013"/>
</dbReference>
<feature type="transmembrane region" description="Helical" evidence="1">
    <location>
        <begin position="187"/>
        <end position="206"/>
    </location>
</feature>
<dbReference type="AlphaFoldDB" id="A0A8T5UTE0"/>
<organism evidence="2 3">
    <name type="scientific">Methanobacterium spitsbergense</name>
    <dbReference type="NCBI Taxonomy" id="2874285"/>
    <lineage>
        <taxon>Archaea</taxon>
        <taxon>Methanobacteriati</taxon>
        <taxon>Methanobacteriota</taxon>
        <taxon>Methanomada group</taxon>
        <taxon>Methanobacteria</taxon>
        <taxon>Methanobacteriales</taxon>
        <taxon>Methanobacteriaceae</taxon>
        <taxon>Methanobacterium</taxon>
    </lineage>
</organism>
<reference evidence="3" key="1">
    <citation type="journal article" date="2022" name="Microbiol. Resour. Announc.">
        <title>Draft Genome Sequence of a Methanogenic Archaeon from West Spitsbergen Permafrost.</title>
        <authorList>
            <person name="Trubitsyn V."/>
            <person name="Rivkina E."/>
            <person name="Shcherbakova V."/>
        </authorList>
    </citation>
    <scope>NUCLEOTIDE SEQUENCE [LARGE SCALE GENOMIC DNA]</scope>
    <source>
        <strain evidence="3">VT</strain>
    </source>
</reference>
<feature type="transmembrane region" description="Helical" evidence="1">
    <location>
        <begin position="52"/>
        <end position="73"/>
    </location>
</feature>
<evidence type="ECO:0000313" key="3">
    <source>
        <dbReference type="Proteomes" id="UP000825933"/>
    </source>
</evidence>
<protein>
    <submittedName>
        <fullName evidence="2">DUF4013 domain-containing protein</fullName>
    </submittedName>
</protein>
<comment type="caution">
    <text evidence="2">The sequence shown here is derived from an EMBL/GenBank/DDBJ whole genome shotgun (WGS) entry which is preliminary data.</text>
</comment>
<feature type="transmembrane region" description="Helical" evidence="1">
    <location>
        <begin position="135"/>
        <end position="157"/>
    </location>
</feature>
<keyword evidence="1" id="KW-1133">Transmembrane helix</keyword>
<gene>
    <name evidence="2" type="ORF">K8N75_04150</name>
</gene>
<keyword evidence="1" id="KW-0812">Transmembrane</keyword>
<name>A0A8T5UTE0_9EURY</name>
<sequence length="242" mass="27124">MGSMNLNEIIIDAMKYSASDLKMLLLLGLVLFIADFADSLSGAGETTDILRFFLSVVVILLAIFEAGYVFRIVEETIHGSKKLPQFNELKITFIHGLKETIVLIMYFSIPLLLFVLFFVEFLFSMDLDDVSGESTALFLIILAITVIIYAFFPAVLLHRAHHNGEVRASIDFKKIYHKIRNVGIKRLIIVYLGIFIVGTMVEVALSDSLANTIPIIGTFIPDLIIAPYILIFSARFLGLIDR</sequence>
<feature type="transmembrane region" description="Helical" evidence="1">
    <location>
        <begin position="100"/>
        <end position="123"/>
    </location>
</feature>